<dbReference type="InterPro" id="IPR001841">
    <property type="entry name" value="Znf_RING"/>
</dbReference>
<dbReference type="InterPro" id="IPR013083">
    <property type="entry name" value="Znf_RING/FYVE/PHD"/>
</dbReference>
<evidence type="ECO:0000313" key="7">
    <source>
        <dbReference type="Proteomes" id="UP001279410"/>
    </source>
</evidence>
<feature type="domain" description="RING-type" evidence="5">
    <location>
        <begin position="23"/>
        <end position="74"/>
    </location>
</feature>
<evidence type="ECO:0000256" key="4">
    <source>
        <dbReference type="PROSITE-ProRule" id="PRU00175"/>
    </source>
</evidence>
<accession>A0AAD3M8Z7</accession>
<evidence type="ECO:0000256" key="1">
    <source>
        <dbReference type="ARBA" id="ARBA00022723"/>
    </source>
</evidence>
<dbReference type="GO" id="GO:0008270">
    <property type="term" value="F:zinc ion binding"/>
    <property type="evidence" value="ECO:0007669"/>
    <property type="project" value="UniProtKB-KW"/>
</dbReference>
<keyword evidence="3" id="KW-0862">Zinc</keyword>
<dbReference type="Proteomes" id="UP001279410">
    <property type="component" value="Unassembled WGS sequence"/>
</dbReference>
<keyword evidence="7" id="KW-1185">Reference proteome</keyword>
<evidence type="ECO:0000313" key="6">
    <source>
        <dbReference type="EMBL" id="GLD49361.1"/>
    </source>
</evidence>
<dbReference type="GO" id="GO:0006513">
    <property type="term" value="P:protein monoubiquitination"/>
    <property type="evidence" value="ECO:0007669"/>
    <property type="project" value="TreeGrafter"/>
</dbReference>
<keyword evidence="1" id="KW-0479">Metal-binding</keyword>
<dbReference type="EMBL" id="BRZM01003563">
    <property type="protein sequence ID" value="GLD49361.1"/>
    <property type="molecule type" value="Genomic_DNA"/>
</dbReference>
<dbReference type="PANTHER" id="PTHR25462:SF229">
    <property type="entry name" value="TRANSCRIPTION INTERMEDIARY FACTOR 1-BETA"/>
    <property type="match status" value="1"/>
</dbReference>
<dbReference type="PANTHER" id="PTHR25462">
    <property type="entry name" value="BONUS, ISOFORM C-RELATED"/>
    <property type="match status" value="1"/>
</dbReference>
<comment type="caution">
    <text evidence="6">The sequence shown here is derived from an EMBL/GenBank/DDBJ whole genome shotgun (WGS) entry which is preliminary data.</text>
</comment>
<name>A0AAD3M8Z7_LATJO</name>
<protein>
    <submittedName>
        <fullName evidence="6">Tripartite motif-containing protein 2-like protein</fullName>
    </submittedName>
</protein>
<evidence type="ECO:0000256" key="2">
    <source>
        <dbReference type="ARBA" id="ARBA00022771"/>
    </source>
</evidence>
<dbReference type="AlphaFoldDB" id="A0AAD3M8Z7"/>
<dbReference type="InterPro" id="IPR047153">
    <property type="entry name" value="TRIM45/56/19-like"/>
</dbReference>
<sequence length="143" mass="15504">MAKREAGSTSPVVRQIDKQFLVCSICLDHYRNPKVLPCLHTFCERVLMTRGTPVSGVGSVLQLQEAPLCCPNHEGKRRAPRACDCSLRDVVEQHKGCAEDTAGSRYAAEWRLKVSALHQNLGVLLTTAAVAHTSVATGEGLHA</sequence>
<gene>
    <name evidence="6" type="ORF">AKAME5_002741900</name>
</gene>
<keyword evidence="2 4" id="KW-0863">Zinc-finger</keyword>
<organism evidence="6 7">
    <name type="scientific">Lates japonicus</name>
    <name type="common">Japanese lates</name>
    <dbReference type="NCBI Taxonomy" id="270547"/>
    <lineage>
        <taxon>Eukaryota</taxon>
        <taxon>Metazoa</taxon>
        <taxon>Chordata</taxon>
        <taxon>Craniata</taxon>
        <taxon>Vertebrata</taxon>
        <taxon>Euteleostomi</taxon>
        <taxon>Actinopterygii</taxon>
        <taxon>Neopterygii</taxon>
        <taxon>Teleostei</taxon>
        <taxon>Neoteleostei</taxon>
        <taxon>Acanthomorphata</taxon>
        <taxon>Carangaria</taxon>
        <taxon>Carangaria incertae sedis</taxon>
        <taxon>Centropomidae</taxon>
        <taxon>Lates</taxon>
    </lineage>
</organism>
<dbReference type="Pfam" id="PF13445">
    <property type="entry name" value="zf-RING_UBOX"/>
    <property type="match status" value="1"/>
</dbReference>
<proteinExistence type="predicted"/>
<evidence type="ECO:0000256" key="3">
    <source>
        <dbReference type="ARBA" id="ARBA00022833"/>
    </source>
</evidence>
<evidence type="ECO:0000259" key="5">
    <source>
        <dbReference type="PROSITE" id="PS50089"/>
    </source>
</evidence>
<reference evidence="6" key="1">
    <citation type="submission" date="2022-08" db="EMBL/GenBank/DDBJ databases">
        <title>Genome sequencing of akame (Lates japonicus).</title>
        <authorList>
            <person name="Hashiguchi Y."/>
            <person name="Takahashi H."/>
        </authorList>
    </citation>
    <scope>NUCLEOTIDE SEQUENCE</scope>
    <source>
        <strain evidence="6">Kochi</strain>
    </source>
</reference>
<dbReference type="GO" id="GO:0061630">
    <property type="term" value="F:ubiquitin protein ligase activity"/>
    <property type="evidence" value="ECO:0007669"/>
    <property type="project" value="TreeGrafter"/>
</dbReference>
<dbReference type="SUPFAM" id="SSF57850">
    <property type="entry name" value="RING/U-box"/>
    <property type="match status" value="1"/>
</dbReference>
<dbReference type="InterPro" id="IPR027370">
    <property type="entry name" value="Znf-RING_euk"/>
</dbReference>
<dbReference type="PROSITE" id="PS50089">
    <property type="entry name" value="ZF_RING_2"/>
    <property type="match status" value="1"/>
</dbReference>
<dbReference type="Gene3D" id="3.30.40.10">
    <property type="entry name" value="Zinc/RING finger domain, C3HC4 (zinc finger)"/>
    <property type="match status" value="1"/>
</dbReference>